<evidence type="ECO:0000256" key="8">
    <source>
        <dbReference type="SAM" id="SignalP"/>
    </source>
</evidence>
<dbReference type="KEGG" id="dpx:DAPPUDRAFT_324778"/>
<protein>
    <recommendedName>
        <fullName evidence="9">Sequestosome-1 UBA domain-containing protein</fullName>
    </recommendedName>
</protein>
<dbReference type="Gene3D" id="1.10.8.10">
    <property type="entry name" value="DNA helicase RuvA subunit, C-terminal domain"/>
    <property type="match status" value="1"/>
</dbReference>
<evidence type="ECO:0000256" key="2">
    <source>
        <dbReference type="ARBA" id="ARBA00004496"/>
    </source>
</evidence>
<reference evidence="10 11" key="1">
    <citation type="journal article" date="2011" name="Science">
        <title>The ecoresponsive genome of Daphnia pulex.</title>
        <authorList>
            <person name="Colbourne J.K."/>
            <person name="Pfrender M.E."/>
            <person name="Gilbert D."/>
            <person name="Thomas W.K."/>
            <person name="Tucker A."/>
            <person name="Oakley T.H."/>
            <person name="Tokishita S."/>
            <person name="Aerts A."/>
            <person name="Arnold G.J."/>
            <person name="Basu M.K."/>
            <person name="Bauer D.J."/>
            <person name="Caceres C.E."/>
            <person name="Carmel L."/>
            <person name="Casola C."/>
            <person name="Choi J.H."/>
            <person name="Detter J.C."/>
            <person name="Dong Q."/>
            <person name="Dusheyko S."/>
            <person name="Eads B.D."/>
            <person name="Frohlich T."/>
            <person name="Geiler-Samerotte K.A."/>
            <person name="Gerlach D."/>
            <person name="Hatcher P."/>
            <person name="Jogdeo S."/>
            <person name="Krijgsveld J."/>
            <person name="Kriventseva E.V."/>
            <person name="Kultz D."/>
            <person name="Laforsch C."/>
            <person name="Lindquist E."/>
            <person name="Lopez J."/>
            <person name="Manak J.R."/>
            <person name="Muller J."/>
            <person name="Pangilinan J."/>
            <person name="Patwardhan R.P."/>
            <person name="Pitluck S."/>
            <person name="Pritham E.J."/>
            <person name="Rechtsteiner A."/>
            <person name="Rho M."/>
            <person name="Rogozin I.B."/>
            <person name="Sakarya O."/>
            <person name="Salamov A."/>
            <person name="Schaack S."/>
            <person name="Shapiro H."/>
            <person name="Shiga Y."/>
            <person name="Skalitzky C."/>
            <person name="Smith Z."/>
            <person name="Souvorov A."/>
            <person name="Sung W."/>
            <person name="Tang Z."/>
            <person name="Tsuchiya D."/>
            <person name="Tu H."/>
            <person name="Vos H."/>
            <person name="Wang M."/>
            <person name="Wolf Y.I."/>
            <person name="Yamagata H."/>
            <person name="Yamada T."/>
            <person name="Ye Y."/>
            <person name="Shaw J.R."/>
            <person name="Andrews J."/>
            <person name="Crease T.J."/>
            <person name="Tang H."/>
            <person name="Lucas S.M."/>
            <person name="Robertson H.M."/>
            <person name="Bork P."/>
            <person name="Koonin E.V."/>
            <person name="Zdobnov E.M."/>
            <person name="Grigoriev I.V."/>
            <person name="Lynch M."/>
            <person name="Boore J.L."/>
        </authorList>
    </citation>
    <scope>NUCLEOTIDE SEQUENCE [LARGE SCALE GENOMIC DNA]</scope>
</reference>
<accession>E9H2N8</accession>
<dbReference type="InterPro" id="IPR033741">
    <property type="entry name" value="SQSTM_UBA"/>
</dbReference>
<evidence type="ECO:0000259" key="9">
    <source>
        <dbReference type="Pfam" id="PF16577"/>
    </source>
</evidence>
<keyword evidence="7" id="KW-0539">Nucleus</keyword>
<sequence length="112" mass="12025">MAGCLVLIFVSTVNSFSFFKSSPFWSLTDDPPSFSPPEEDDQGSLSSAHQLVHAGLVVTDGVNGDPDVEAALEMMLAMGFNNEGGWLATLLAVKGRDIGKVVEIIRSPFKHQ</sequence>
<keyword evidence="3" id="KW-0963">Cytoplasm</keyword>
<dbReference type="GO" id="GO:0005737">
    <property type="term" value="C:cytoplasm"/>
    <property type="evidence" value="ECO:0007669"/>
    <property type="project" value="UniProtKB-SubCell"/>
</dbReference>
<dbReference type="EMBL" id="GL732586">
    <property type="protein sequence ID" value="EFX74030.1"/>
    <property type="molecule type" value="Genomic_DNA"/>
</dbReference>
<dbReference type="HOGENOM" id="CLU_2148363_0_0_1"/>
<keyword evidence="6" id="KW-0862">Zinc</keyword>
<evidence type="ECO:0000256" key="5">
    <source>
        <dbReference type="ARBA" id="ARBA00022771"/>
    </source>
</evidence>
<proteinExistence type="predicted"/>
<dbReference type="InterPro" id="IPR009060">
    <property type="entry name" value="UBA-like_sf"/>
</dbReference>
<keyword evidence="5" id="KW-0863">Zinc-finger</keyword>
<evidence type="ECO:0000256" key="3">
    <source>
        <dbReference type="ARBA" id="ARBA00022490"/>
    </source>
</evidence>
<evidence type="ECO:0000313" key="11">
    <source>
        <dbReference type="Proteomes" id="UP000000305"/>
    </source>
</evidence>
<dbReference type="GO" id="GO:0008270">
    <property type="term" value="F:zinc ion binding"/>
    <property type="evidence" value="ECO:0007669"/>
    <property type="project" value="UniProtKB-KW"/>
</dbReference>
<dbReference type="InParanoid" id="E9H2N8"/>
<feature type="domain" description="Sequestosome-1 UBA" evidence="9">
    <location>
        <begin position="63"/>
        <end position="106"/>
    </location>
</feature>
<organism evidence="10 11">
    <name type="scientific">Daphnia pulex</name>
    <name type="common">Water flea</name>
    <dbReference type="NCBI Taxonomy" id="6669"/>
    <lineage>
        <taxon>Eukaryota</taxon>
        <taxon>Metazoa</taxon>
        <taxon>Ecdysozoa</taxon>
        <taxon>Arthropoda</taxon>
        <taxon>Crustacea</taxon>
        <taxon>Branchiopoda</taxon>
        <taxon>Diplostraca</taxon>
        <taxon>Cladocera</taxon>
        <taxon>Anomopoda</taxon>
        <taxon>Daphniidae</taxon>
        <taxon>Daphnia</taxon>
    </lineage>
</organism>
<keyword evidence="8" id="KW-0732">Signal</keyword>
<evidence type="ECO:0000256" key="6">
    <source>
        <dbReference type="ARBA" id="ARBA00022833"/>
    </source>
</evidence>
<gene>
    <name evidence="10" type="ORF">DAPPUDRAFT_324778</name>
</gene>
<name>E9H2N8_DAPPU</name>
<evidence type="ECO:0000256" key="4">
    <source>
        <dbReference type="ARBA" id="ARBA00022723"/>
    </source>
</evidence>
<evidence type="ECO:0000256" key="7">
    <source>
        <dbReference type="ARBA" id="ARBA00023242"/>
    </source>
</evidence>
<evidence type="ECO:0000256" key="1">
    <source>
        <dbReference type="ARBA" id="ARBA00004123"/>
    </source>
</evidence>
<dbReference type="FunFam" id="1.10.8.10:FF:000034">
    <property type="entry name" value="Sequestosome 1"/>
    <property type="match status" value="1"/>
</dbReference>
<comment type="subcellular location">
    <subcellularLocation>
        <location evidence="2">Cytoplasm</location>
    </subcellularLocation>
    <subcellularLocation>
        <location evidence="1">Nucleus</location>
    </subcellularLocation>
</comment>
<dbReference type="AlphaFoldDB" id="E9H2N8"/>
<feature type="signal peptide" evidence="8">
    <location>
        <begin position="1"/>
        <end position="15"/>
    </location>
</feature>
<dbReference type="OrthoDB" id="6382171at2759"/>
<dbReference type="Pfam" id="PF16577">
    <property type="entry name" value="UBA_5"/>
    <property type="match status" value="1"/>
</dbReference>
<keyword evidence="11" id="KW-1185">Reference proteome</keyword>
<evidence type="ECO:0000313" key="10">
    <source>
        <dbReference type="EMBL" id="EFX74030.1"/>
    </source>
</evidence>
<dbReference type="Proteomes" id="UP000000305">
    <property type="component" value="Unassembled WGS sequence"/>
</dbReference>
<dbReference type="GO" id="GO:0005634">
    <property type="term" value="C:nucleus"/>
    <property type="evidence" value="ECO:0007669"/>
    <property type="project" value="UniProtKB-SubCell"/>
</dbReference>
<dbReference type="SUPFAM" id="SSF46934">
    <property type="entry name" value="UBA-like"/>
    <property type="match status" value="1"/>
</dbReference>
<dbReference type="CDD" id="cd14320">
    <property type="entry name" value="UBA_SQSTM"/>
    <property type="match status" value="1"/>
</dbReference>
<feature type="chain" id="PRO_5011977172" description="Sequestosome-1 UBA domain-containing protein" evidence="8">
    <location>
        <begin position="16"/>
        <end position="112"/>
    </location>
</feature>
<keyword evidence="4" id="KW-0479">Metal-binding</keyword>